<feature type="domain" description="Bacillithiol biosynthesis BshC C-terminal coiled-coil" evidence="4">
    <location>
        <begin position="373"/>
        <end position="528"/>
    </location>
</feature>
<dbReference type="Pfam" id="PF24850">
    <property type="entry name" value="CC_BshC"/>
    <property type="match status" value="1"/>
</dbReference>
<gene>
    <name evidence="2 5" type="primary">bshC</name>
    <name evidence="5" type="ORF">H9853_04005</name>
</gene>
<dbReference type="NCBIfam" id="TIGR03998">
    <property type="entry name" value="thiol_BshC"/>
    <property type="match status" value="1"/>
</dbReference>
<name>A0A9D1W7M6_9SPHI</name>
<dbReference type="InterPro" id="IPR055399">
    <property type="entry name" value="CC_BshC"/>
</dbReference>
<accession>A0A9D1W7M6</accession>
<feature type="domain" description="Bacillithiol biosynthesis BshC N-terminal Rossmann-like" evidence="3">
    <location>
        <begin position="1"/>
        <end position="371"/>
    </location>
</feature>
<dbReference type="Proteomes" id="UP000824156">
    <property type="component" value="Unassembled WGS sequence"/>
</dbReference>
<sequence>MKSSYIDYQDTLSFSKMLIDYLNGSDSLREFYDLPPDLKGFQEAIAQHPEVEHRGLLVKELFKQYNGLIAESSAVGKNIQSLSEKNTYTVTTGHQVNLFTGPLYFIYKIVSTIKLCQQLKQQFPDCNFVPIYWMATEDHDFEEINFVKLYGKKIQWDTESYGAVGRLKLDDIKNTVEQYTAALGLSPHADKLRDIVSKAYLEHDTLAQATRYLVHQLFHESGLVIVDADSKDFKSVFTPYIKKDIVEQISYKNVSATDELLQERGYKTQVFTREVNFFYLHEGKRSRLVLEGKKFKVFNQEIEFTEDEILQEIDRFPEKFSPNVIMRPVYQEVLLPNLAYIGGGAEVAYWLQLKSTFQELNVTFPILIPRNSAMVMNKKTAEKIFRLDFSFKSIFKSEDVLKSEFVKRTTKHRLNLNDEWLEINGVFSKIKLRAHKIDPTLSQSTDAVKARLKKSIKNLEKKLLRAEKKNHAEALIQIGRVKEQLFPDGVLQERVENFAPYYLRYGDDFIKDLLKHFQPLDFQFTVLYK</sequence>
<dbReference type="EMBL" id="DXEZ01000113">
    <property type="protein sequence ID" value="HIX54164.1"/>
    <property type="molecule type" value="Genomic_DNA"/>
</dbReference>
<dbReference type="GO" id="GO:0016874">
    <property type="term" value="F:ligase activity"/>
    <property type="evidence" value="ECO:0007669"/>
    <property type="project" value="UniProtKB-UniRule"/>
</dbReference>
<dbReference type="InterPro" id="IPR055398">
    <property type="entry name" value="Rossmann-like_BshC"/>
</dbReference>
<dbReference type="PIRSF" id="PIRSF012535">
    <property type="entry name" value="UCP012535"/>
    <property type="match status" value="1"/>
</dbReference>
<evidence type="ECO:0000259" key="4">
    <source>
        <dbReference type="Pfam" id="PF24850"/>
    </source>
</evidence>
<evidence type="ECO:0000313" key="5">
    <source>
        <dbReference type="EMBL" id="HIX54164.1"/>
    </source>
</evidence>
<dbReference type="InterPro" id="IPR011199">
    <property type="entry name" value="Bacillithiol_biosynth_BshC"/>
</dbReference>
<comment type="similarity">
    <text evidence="2">Belongs to the BshC family.</text>
</comment>
<evidence type="ECO:0000259" key="3">
    <source>
        <dbReference type="Pfam" id="PF10079"/>
    </source>
</evidence>
<dbReference type="HAMAP" id="MF_01867">
    <property type="entry name" value="BshC"/>
    <property type="match status" value="1"/>
</dbReference>
<evidence type="ECO:0000256" key="1">
    <source>
        <dbReference type="ARBA" id="ARBA00022598"/>
    </source>
</evidence>
<evidence type="ECO:0000313" key="6">
    <source>
        <dbReference type="Proteomes" id="UP000824156"/>
    </source>
</evidence>
<dbReference type="AlphaFoldDB" id="A0A9D1W7M6"/>
<proteinExistence type="inferred from homology"/>
<dbReference type="EC" id="6.-.-.-" evidence="2"/>
<evidence type="ECO:0000256" key="2">
    <source>
        <dbReference type="HAMAP-Rule" id="MF_01867"/>
    </source>
</evidence>
<dbReference type="Pfam" id="PF10079">
    <property type="entry name" value="Rossmann-like_BshC"/>
    <property type="match status" value="1"/>
</dbReference>
<keyword evidence="1 2" id="KW-0436">Ligase</keyword>
<protein>
    <recommendedName>
        <fullName evidence="2">Putative cysteine ligase BshC</fullName>
        <ecNumber evidence="2">6.-.-.-</ecNumber>
    </recommendedName>
</protein>
<organism evidence="5 6">
    <name type="scientific">Candidatus Sphingobacterium stercoripullorum</name>
    <dbReference type="NCBI Taxonomy" id="2838759"/>
    <lineage>
        <taxon>Bacteria</taxon>
        <taxon>Pseudomonadati</taxon>
        <taxon>Bacteroidota</taxon>
        <taxon>Sphingobacteriia</taxon>
        <taxon>Sphingobacteriales</taxon>
        <taxon>Sphingobacteriaceae</taxon>
        <taxon>Sphingobacterium</taxon>
    </lineage>
</organism>
<reference evidence="5" key="1">
    <citation type="journal article" date="2021" name="PeerJ">
        <title>Extensive microbial diversity within the chicken gut microbiome revealed by metagenomics and culture.</title>
        <authorList>
            <person name="Gilroy R."/>
            <person name="Ravi A."/>
            <person name="Getino M."/>
            <person name="Pursley I."/>
            <person name="Horton D.L."/>
            <person name="Alikhan N.F."/>
            <person name="Baker D."/>
            <person name="Gharbi K."/>
            <person name="Hall N."/>
            <person name="Watson M."/>
            <person name="Adriaenssens E.M."/>
            <person name="Foster-Nyarko E."/>
            <person name="Jarju S."/>
            <person name="Secka A."/>
            <person name="Antonio M."/>
            <person name="Oren A."/>
            <person name="Chaudhuri R.R."/>
            <person name="La Ragione R."/>
            <person name="Hildebrand F."/>
            <person name="Pallen M.J."/>
        </authorList>
    </citation>
    <scope>NUCLEOTIDE SEQUENCE</scope>
    <source>
        <strain evidence="5">1719</strain>
    </source>
</reference>
<reference evidence="5" key="2">
    <citation type="submission" date="2021-04" db="EMBL/GenBank/DDBJ databases">
        <authorList>
            <person name="Gilroy R."/>
        </authorList>
    </citation>
    <scope>NUCLEOTIDE SEQUENCE</scope>
    <source>
        <strain evidence="5">1719</strain>
    </source>
</reference>
<comment type="caution">
    <text evidence="5">The sequence shown here is derived from an EMBL/GenBank/DDBJ whole genome shotgun (WGS) entry which is preliminary data.</text>
</comment>